<accession>A0A839ILJ3</accession>
<dbReference type="Proteomes" id="UP000565262">
    <property type="component" value="Unassembled WGS sequence"/>
</dbReference>
<evidence type="ECO:0000256" key="1">
    <source>
        <dbReference type="SAM" id="Phobius"/>
    </source>
</evidence>
<evidence type="ECO:0008006" key="4">
    <source>
        <dbReference type="Google" id="ProtNLM"/>
    </source>
</evidence>
<keyword evidence="3" id="KW-1185">Reference proteome</keyword>
<evidence type="ECO:0000313" key="3">
    <source>
        <dbReference type="Proteomes" id="UP000565262"/>
    </source>
</evidence>
<comment type="caution">
    <text evidence="2">The sequence shown here is derived from an EMBL/GenBank/DDBJ whole genome shotgun (WGS) entry which is preliminary data.</text>
</comment>
<keyword evidence="1" id="KW-0472">Membrane</keyword>
<gene>
    <name evidence="2" type="ORF">H4O21_05645</name>
</gene>
<dbReference type="AlphaFoldDB" id="A0A839ILJ3"/>
<dbReference type="EMBL" id="JACJFM010000005">
    <property type="protein sequence ID" value="MBB1486085.1"/>
    <property type="molecule type" value="Genomic_DNA"/>
</dbReference>
<feature type="transmembrane region" description="Helical" evidence="1">
    <location>
        <begin position="6"/>
        <end position="22"/>
    </location>
</feature>
<keyword evidence="1" id="KW-1133">Transmembrane helix</keyword>
<organism evidence="2 3">
    <name type="scientific">Oceanospirillum sediminis</name>
    <dbReference type="NCBI Taxonomy" id="2760088"/>
    <lineage>
        <taxon>Bacteria</taxon>
        <taxon>Pseudomonadati</taxon>
        <taxon>Pseudomonadota</taxon>
        <taxon>Gammaproteobacteria</taxon>
        <taxon>Oceanospirillales</taxon>
        <taxon>Oceanospirillaceae</taxon>
        <taxon>Oceanospirillum</taxon>
    </lineage>
</organism>
<proteinExistence type="predicted"/>
<evidence type="ECO:0000313" key="2">
    <source>
        <dbReference type="EMBL" id="MBB1486085.1"/>
    </source>
</evidence>
<dbReference type="RefSeq" id="WP_182807868.1">
    <property type="nucleotide sequence ID" value="NZ_JACJFM010000005.1"/>
</dbReference>
<reference evidence="2 3" key="1">
    <citation type="submission" date="2020-08" db="EMBL/GenBank/DDBJ databases">
        <title>Oceanospirillum sp. nov. isolated from marine sediment.</title>
        <authorList>
            <person name="Ji X."/>
        </authorList>
    </citation>
    <scope>NUCLEOTIDE SEQUENCE [LARGE SCALE GENOMIC DNA]</scope>
    <source>
        <strain evidence="2 3">D5</strain>
    </source>
</reference>
<name>A0A839ILJ3_9GAMM</name>
<protein>
    <recommendedName>
        <fullName evidence="4">Preprotein translocase subunit YajC</fullName>
    </recommendedName>
</protein>
<keyword evidence="1" id="KW-0812">Transmembrane</keyword>
<sequence>MSTTLLVVIIFAMVISPIFWLMPSRRQRYQMHLRKIALHAGIKVRLEKFELNGEKLPATAYRWMRDADEKKTAHRFRLAHVPRMEKERLEPRGDEFIPGWLWLESPVPAVSDDQLEALKNVLEQLPEDSLIFEAGTATVTLWWRENGTPEQVESLPELMSGLPM</sequence>